<dbReference type="Proteomes" id="UP001208570">
    <property type="component" value="Unassembled WGS sequence"/>
</dbReference>
<keyword evidence="12" id="KW-0275">Fatty acid biosynthesis</keyword>
<keyword evidence="6" id="KW-0378">Hydrolase</keyword>
<dbReference type="PROSITE" id="PS00606">
    <property type="entry name" value="KS3_1"/>
    <property type="match status" value="1"/>
</dbReference>
<reference evidence="17" key="1">
    <citation type="journal article" date="2023" name="Mol. Biol. Evol.">
        <title>Third-Generation Sequencing Reveals the Adaptive Role of the Epigenome in Three Deep-Sea Polychaetes.</title>
        <authorList>
            <person name="Perez M."/>
            <person name="Aroh O."/>
            <person name="Sun Y."/>
            <person name="Lan Y."/>
            <person name="Juniper S.K."/>
            <person name="Young C.R."/>
            <person name="Angers B."/>
            <person name="Qian P.Y."/>
        </authorList>
    </citation>
    <scope>NUCLEOTIDE SEQUENCE</scope>
    <source>
        <strain evidence="17">P08H-3</strain>
    </source>
</reference>
<name>A0AAD9JIL5_9ANNE</name>
<gene>
    <name evidence="17" type="ORF">LSH36_290g03081</name>
</gene>
<proteinExistence type="inferred from homology"/>
<evidence type="ECO:0000256" key="4">
    <source>
        <dbReference type="ARBA" id="ARBA00022516"/>
    </source>
</evidence>
<evidence type="ECO:0000313" key="17">
    <source>
        <dbReference type="EMBL" id="KAK2153659.1"/>
    </source>
</evidence>
<evidence type="ECO:0000259" key="16">
    <source>
        <dbReference type="PROSITE" id="PS52004"/>
    </source>
</evidence>
<keyword evidence="4" id="KW-0444">Lipid biosynthesis</keyword>
<dbReference type="GO" id="GO:0016491">
    <property type="term" value="F:oxidoreductase activity"/>
    <property type="evidence" value="ECO:0007669"/>
    <property type="project" value="UniProtKB-KW"/>
</dbReference>
<keyword evidence="13" id="KW-0511">Multifunctional enzyme</keyword>
<evidence type="ECO:0000256" key="12">
    <source>
        <dbReference type="ARBA" id="ARBA00023160"/>
    </source>
</evidence>
<dbReference type="Gene3D" id="3.40.47.10">
    <property type="match status" value="1"/>
</dbReference>
<evidence type="ECO:0000256" key="1">
    <source>
        <dbReference type="ARBA" id="ARBA00012873"/>
    </source>
</evidence>
<dbReference type="CDD" id="cd00833">
    <property type="entry name" value="PKS"/>
    <property type="match status" value="1"/>
</dbReference>
<dbReference type="AlphaFoldDB" id="A0AAD9JIL5"/>
<evidence type="ECO:0000256" key="7">
    <source>
        <dbReference type="ARBA" id="ARBA00022832"/>
    </source>
</evidence>
<keyword evidence="8" id="KW-0521">NADP</keyword>
<evidence type="ECO:0000256" key="6">
    <source>
        <dbReference type="ARBA" id="ARBA00022801"/>
    </source>
</evidence>
<dbReference type="GO" id="GO:0006633">
    <property type="term" value="P:fatty acid biosynthetic process"/>
    <property type="evidence" value="ECO:0007669"/>
    <property type="project" value="UniProtKB-KW"/>
</dbReference>
<dbReference type="GO" id="GO:0016787">
    <property type="term" value="F:hydrolase activity"/>
    <property type="evidence" value="ECO:0007669"/>
    <property type="project" value="UniProtKB-KW"/>
</dbReference>
<comment type="similarity">
    <text evidence="15">Belongs to the thiolase-like superfamily. Beta-ketoacyl-ACP synthases family.</text>
</comment>
<keyword evidence="10" id="KW-0520">NAD</keyword>
<organism evidence="17 18">
    <name type="scientific">Paralvinella palmiformis</name>
    <dbReference type="NCBI Taxonomy" id="53620"/>
    <lineage>
        <taxon>Eukaryota</taxon>
        <taxon>Metazoa</taxon>
        <taxon>Spiralia</taxon>
        <taxon>Lophotrochozoa</taxon>
        <taxon>Annelida</taxon>
        <taxon>Polychaeta</taxon>
        <taxon>Sedentaria</taxon>
        <taxon>Canalipalpata</taxon>
        <taxon>Terebellida</taxon>
        <taxon>Terebelliformia</taxon>
        <taxon>Alvinellidae</taxon>
        <taxon>Paralvinella</taxon>
    </lineage>
</organism>
<dbReference type="Pfam" id="PF16197">
    <property type="entry name" value="KAsynt_C_assoc"/>
    <property type="match status" value="1"/>
</dbReference>
<evidence type="ECO:0000256" key="13">
    <source>
        <dbReference type="ARBA" id="ARBA00023268"/>
    </source>
</evidence>
<evidence type="ECO:0000256" key="2">
    <source>
        <dbReference type="ARBA" id="ARBA00018769"/>
    </source>
</evidence>
<dbReference type="InterPro" id="IPR020841">
    <property type="entry name" value="PKS_Beta-ketoAc_synthase_dom"/>
</dbReference>
<dbReference type="Pfam" id="PF00109">
    <property type="entry name" value="ketoacyl-synt"/>
    <property type="match status" value="1"/>
</dbReference>
<keyword evidence="3" id="KW-0596">Phosphopantetheine</keyword>
<sequence length="426" mass="45877">MPAKFLDGMPLGGEDQVIISETSPDEVVVSGISGRLPESDNIAEFREHLMKGEDMVTEDERRWTPGLHGLPKRSGKLKDISKFDASFFGVHPKQANSMDPQLRMLLEVTHEAIVDAGINPKMLRGSKTGVFIGCSASESHDAWTANIENIVGYEMTGCTRSMFANRLSYFFDFKGPSFAIDTACSSSLLALDQALRAIRSGQCDAAIVGGSSLCLNPGTTLQFQKLGMLSPDGACKSFDASGNGYCRSEAVVAIYIQKAKCARRIYATLVHSKNNCDGNKQQGITFPSGEVQKKLLKEVYTECGVDPAQVAYVEAHGTGTKAGDPQELNSIVEVFCCKGRQGPLLVGSTKSNMGHPEPASGLAALAKVLISMEEGYIPANLHFQEPNASIDGLTDGRLRVVSECTKWSGGYVGINSFGFLEALMYM</sequence>
<dbReference type="PANTHER" id="PTHR43775">
    <property type="entry name" value="FATTY ACID SYNTHASE"/>
    <property type="match status" value="1"/>
</dbReference>
<dbReference type="InterPro" id="IPR032821">
    <property type="entry name" value="PKS_assoc"/>
</dbReference>
<dbReference type="EMBL" id="JAODUP010000290">
    <property type="protein sequence ID" value="KAK2153659.1"/>
    <property type="molecule type" value="Genomic_DNA"/>
</dbReference>
<dbReference type="InterPro" id="IPR014031">
    <property type="entry name" value="Ketoacyl_synth_C"/>
</dbReference>
<dbReference type="InterPro" id="IPR018201">
    <property type="entry name" value="Ketoacyl_synth_AS"/>
</dbReference>
<dbReference type="PANTHER" id="PTHR43775:SF7">
    <property type="entry name" value="FATTY ACID SYNTHASE"/>
    <property type="match status" value="1"/>
</dbReference>
<dbReference type="InterPro" id="IPR016039">
    <property type="entry name" value="Thiolase-like"/>
</dbReference>
<comment type="catalytic activity">
    <reaction evidence="14">
        <text>acetyl-CoA + n malonyl-CoA + 2n NADPH + 2n H(+) = a long-chain fatty acid + (n+1) CoA + n CO2 + 2n NADP(+).</text>
        <dbReference type="EC" id="2.3.1.85"/>
    </reaction>
</comment>
<dbReference type="GO" id="GO:0004312">
    <property type="term" value="F:fatty acid synthase activity"/>
    <property type="evidence" value="ECO:0007669"/>
    <property type="project" value="UniProtKB-EC"/>
</dbReference>
<evidence type="ECO:0000256" key="14">
    <source>
        <dbReference type="ARBA" id="ARBA00044883"/>
    </source>
</evidence>
<dbReference type="InterPro" id="IPR014030">
    <property type="entry name" value="Ketoacyl_synth_N"/>
</dbReference>
<dbReference type="InterPro" id="IPR050091">
    <property type="entry name" value="PKS_NRPS_Biosynth_Enz"/>
</dbReference>
<evidence type="ECO:0000256" key="8">
    <source>
        <dbReference type="ARBA" id="ARBA00022857"/>
    </source>
</evidence>
<keyword evidence="5 15" id="KW-0808">Transferase</keyword>
<keyword evidence="9" id="KW-0560">Oxidoreductase</keyword>
<dbReference type="Pfam" id="PF02801">
    <property type="entry name" value="Ketoacyl-synt_C"/>
    <property type="match status" value="1"/>
</dbReference>
<dbReference type="SMART" id="SM00825">
    <property type="entry name" value="PKS_KS"/>
    <property type="match status" value="1"/>
</dbReference>
<dbReference type="EC" id="2.3.1.85" evidence="1"/>
<evidence type="ECO:0000256" key="15">
    <source>
        <dbReference type="RuleBase" id="RU003694"/>
    </source>
</evidence>
<evidence type="ECO:0000256" key="11">
    <source>
        <dbReference type="ARBA" id="ARBA00023098"/>
    </source>
</evidence>
<evidence type="ECO:0000313" key="18">
    <source>
        <dbReference type="Proteomes" id="UP001208570"/>
    </source>
</evidence>
<evidence type="ECO:0000256" key="3">
    <source>
        <dbReference type="ARBA" id="ARBA00022450"/>
    </source>
</evidence>
<evidence type="ECO:0000256" key="5">
    <source>
        <dbReference type="ARBA" id="ARBA00022679"/>
    </source>
</evidence>
<feature type="domain" description="Ketosynthase family 3 (KS3)" evidence="16">
    <location>
        <begin position="24"/>
        <end position="426"/>
    </location>
</feature>
<keyword evidence="18" id="KW-1185">Reference proteome</keyword>
<evidence type="ECO:0000256" key="10">
    <source>
        <dbReference type="ARBA" id="ARBA00023027"/>
    </source>
</evidence>
<keyword evidence="11" id="KW-0443">Lipid metabolism</keyword>
<accession>A0AAD9JIL5</accession>
<comment type="caution">
    <text evidence="17">The sequence shown here is derived from an EMBL/GenBank/DDBJ whole genome shotgun (WGS) entry which is preliminary data.</text>
</comment>
<dbReference type="SUPFAM" id="SSF53901">
    <property type="entry name" value="Thiolase-like"/>
    <property type="match status" value="1"/>
</dbReference>
<dbReference type="PROSITE" id="PS52004">
    <property type="entry name" value="KS3_2"/>
    <property type="match status" value="1"/>
</dbReference>
<evidence type="ECO:0000256" key="9">
    <source>
        <dbReference type="ARBA" id="ARBA00023002"/>
    </source>
</evidence>
<keyword evidence="7" id="KW-0276">Fatty acid metabolism</keyword>
<protein>
    <recommendedName>
        <fullName evidence="2">Fatty acid synthase</fullName>
        <ecNumber evidence="1">2.3.1.85</ecNumber>
    </recommendedName>
</protein>
<dbReference type="GO" id="GO:0004315">
    <property type="term" value="F:3-oxoacyl-[acyl-carrier-protein] synthase activity"/>
    <property type="evidence" value="ECO:0007669"/>
    <property type="project" value="InterPro"/>
</dbReference>